<feature type="compositionally biased region" description="Basic and acidic residues" evidence="1">
    <location>
        <begin position="1"/>
        <end position="10"/>
    </location>
</feature>
<dbReference type="AlphaFoldDB" id="A0A382FVJ4"/>
<dbReference type="EMBL" id="UINC01051908">
    <property type="protein sequence ID" value="SVB66622.1"/>
    <property type="molecule type" value="Genomic_DNA"/>
</dbReference>
<accession>A0A382FVJ4</accession>
<gene>
    <name evidence="2" type="ORF">METZ01_LOCUS219476</name>
</gene>
<feature type="compositionally biased region" description="Basic and acidic residues" evidence="1">
    <location>
        <begin position="19"/>
        <end position="32"/>
    </location>
</feature>
<evidence type="ECO:0000256" key="1">
    <source>
        <dbReference type="SAM" id="MobiDB-lite"/>
    </source>
</evidence>
<feature type="non-terminal residue" evidence="2">
    <location>
        <position position="1"/>
    </location>
</feature>
<sequence length="32" mass="3718">RAKKRDDGKSEATTINLRPKPEPRKKPKKTDK</sequence>
<organism evidence="2">
    <name type="scientific">marine metagenome</name>
    <dbReference type="NCBI Taxonomy" id="408172"/>
    <lineage>
        <taxon>unclassified sequences</taxon>
        <taxon>metagenomes</taxon>
        <taxon>ecological metagenomes</taxon>
    </lineage>
</organism>
<proteinExistence type="predicted"/>
<evidence type="ECO:0000313" key="2">
    <source>
        <dbReference type="EMBL" id="SVB66622.1"/>
    </source>
</evidence>
<name>A0A382FVJ4_9ZZZZ</name>
<protein>
    <submittedName>
        <fullName evidence="2">Uncharacterized protein</fullName>
    </submittedName>
</protein>
<feature type="region of interest" description="Disordered" evidence="1">
    <location>
        <begin position="1"/>
        <end position="32"/>
    </location>
</feature>
<reference evidence="2" key="1">
    <citation type="submission" date="2018-05" db="EMBL/GenBank/DDBJ databases">
        <authorList>
            <person name="Lanie J.A."/>
            <person name="Ng W.-L."/>
            <person name="Kazmierczak K.M."/>
            <person name="Andrzejewski T.M."/>
            <person name="Davidsen T.M."/>
            <person name="Wayne K.J."/>
            <person name="Tettelin H."/>
            <person name="Glass J.I."/>
            <person name="Rusch D."/>
            <person name="Podicherti R."/>
            <person name="Tsui H.-C.T."/>
            <person name="Winkler M.E."/>
        </authorList>
    </citation>
    <scope>NUCLEOTIDE SEQUENCE</scope>
</reference>